<dbReference type="PANTHER" id="PTHR22674:SF6">
    <property type="entry name" value="NTPASE KAP FAMILY P-LOOP DOMAIN-CONTAINING PROTEIN 1"/>
    <property type="match status" value="1"/>
</dbReference>
<evidence type="ECO:0000259" key="1">
    <source>
        <dbReference type="Pfam" id="PF07693"/>
    </source>
</evidence>
<evidence type="ECO:0000313" key="2">
    <source>
        <dbReference type="EMBL" id="KAF3889063.1"/>
    </source>
</evidence>
<comment type="caution">
    <text evidence="2">The sequence shown here is derived from an EMBL/GenBank/DDBJ whole genome shotgun (WGS) entry which is preliminary data.</text>
</comment>
<dbReference type="RefSeq" id="WP_050046752.1">
    <property type="nucleotide sequence ID" value="NZ_JHEG04000001.1"/>
</dbReference>
<proteinExistence type="predicted"/>
<dbReference type="InterPro" id="IPR027417">
    <property type="entry name" value="P-loop_NTPase"/>
</dbReference>
<reference evidence="2" key="2">
    <citation type="submission" date="2019-11" db="EMBL/GenBank/DDBJ databases">
        <title>Improved Assembly of Tolypothrix boutellei genome.</title>
        <authorList>
            <person name="Sarangi A.N."/>
            <person name="Mukherjee M."/>
            <person name="Ghosh S."/>
            <person name="Singh D."/>
            <person name="Das A."/>
            <person name="Kant S."/>
            <person name="Prusty A."/>
            <person name="Tripathy S."/>
        </authorList>
    </citation>
    <scope>NUCLEOTIDE SEQUENCE</scope>
    <source>
        <strain evidence="2">VB521301</strain>
    </source>
</reference>
<dbReference type="Proteomes" id="UP000029738">
    <property type="component" value="Unassembled WGS sequence"/>
</dbReference>
<dbReference type="SUPFAM" id="SSF52540">
    <property type="entry name" value="P-loop containing nucleoside triphosphate hydrolases"/>
    <property type="match status" value="1"/>
</dbReference>
<protein>
    <submittedName>
        <fullName evidence="2">AAA family ATPase</fullName>
    </submittedName>
</protein>
<dbReference type="PANTHER" id="PTHR22674">
    <property type="entry name" value="NTPASE, KAP FAMILY P-LOOP DOMAIN-CONTAINING 1"/>
    <property type="match status" value="1"/>
</dbReference>
<dbReference type="Pfam" id="PF07693">
    <property type="entry name" value="KAP_NTPase"/>
    <property type="match status" value="1"/>
</dbReference>
<evidence type="ECO:0000313" key="3">
    <source>
        <dbReference type="Proteomes" id="UP000029738"/>
    </source>
</evidence>
<reference evidence="2" key="1">
    <citation type="journal article" date="2015" name="Genome Announc.">
        <title>Draft Genome Sequence of Tolypothrix boutellei Strain VB521301.</title>
        <authorList>
            <person name="Chandrababunaidu M.M."/>
            <person name="Singh D."/>
            <person name="Sen D."/>
            <person name="Bhan S."/>
            <person name="Das S."/>
            <person name="Gupta A."/>
            <person name="Adhikary S.P."/>
            <person name="Tripathy S."/>
        </authorList>
    </citation>
    <scope>NUCLEOTIDE SEQUENCE</scope>
    <source>
        <strain evidence="2">VB521301</strain>
    </source>
</reference>
<sequence>MAQTEVNDLSQDTPLIKPEEDRLGYASFAKHLADSICKMDFPEGFAIAVYGSWNSGKSTLLNFVVHYLKQKPEDEQPIIVPFNPWLFSGHQDITRRFFDQLQDVLSAVTAVPKGLRERIADVAKAIAEIPLPYAQAGKAVASLVDDKQKEAPELKEDVEDTLTQQHRRIVITIDDIDRLCAEDIQQLFRLLKAIPNFTNVVYLLVCDKKSIIKSLADERGPSGEEYLDRIIQMAFEIPSPDKTSLRKLLFEKLNNIIGDTAKPLFEPTRWSQIYFQGIDYFITNLRDIVRLTDTLTVSFPVVEGEVNPVDFIALESLRVFCPLAYEIILKNRDAFIKSDLALENLTNFYNFWLAQLPEEDKQPVKNLLMFLFPKLEVIWGDYSVYSEQQKLEWQEKRRICCPENFPIYFCLNLSTSELSHTQIEAILSSACNAKAFGQKLIELSHQKRQDGTTQVRAFLEKLEDYAEKVIPNHCISLVIEALFDVGEELLSPEDGADTMFDFSNEVIIHRLLTQLLFRLDEPTRFDVLKTAMSQGKALSIIEIEIETLTNQQLSTPEEKCLISAQHLKVLQDVVAKRTQEKDVESINS</sequence>
<dbReference type="OrthoDB" id="88903at2"/>
<keyword evidence="3" id="KW-1185">Reference proteome</keyword>
<dbReference type="Gene3D" id="3.40.50.300">
    <property type="entry name" value="P-loop containing nucleotide triphosphate hydrolases"/>
    <property type="match status" value="1"/>
</dbReference>
<accession>A0A8S9TCA4</accession>
<gene>
    <name evidence="2" type="ORF">DA73_0400028975</name>
</gene>
<dbReference type="EMBL" id="JHEG04000001">
    <property type="protein sequence ID" value="KAF3889063.1"/>
    <property type="molecule type" value="Genomic_DNA"/>
</dbReference>
<feature type="domain" description="KAP NTPase" evidence="1">
    <location>
        <begin position="25"/>
        <end position="297"/>
    </location>
</feature>
<dbReference type="AlphaFoldDB" id="A0A8S9TCA4"/>
<name>A0A8S9TCA4_9CYAN</name>
<dbReference type="InterPro" id="IPR052754">
    <property type="entry name" value="NTPase_KAP_P-loop"/>
</dbReference>
<organism evidence="2 3">
    <name type="scientific">Tolypothrix bouteillei VB521301</name>
    <dbReference type="NCBI Taxonomy" id="1479485"/>
    <lineage>
        <taxon>Bacteria</taxon>
        <taxon>Bacillati</taxon>
        <taxon>Cyanobacteriota</taxon>
        <taxon>Cyanophyceae</taxon>
        <taxon>Nostocales</taxon>
        <taxon>Tolypothrichaceae</taxon>
        <taxon>Tolypothrix</taxon>
    </lineage>
</organism>
<dbReference type="InterPro" id="IPR011646">
    <property type="entry name" value="KAP_P-loop"/>
</dbReference>